<dbReference type="Pfam" id="PF17862">
    <property type="entry name" value="AAA_lid_3"/>
    <property type="match status" value="1"/>
</dbReference>
<keyword evidence="2" id="KW-0067">ATP-binding</keyword>
<proteinExistence type="inferred from homology"/>
<dbReference type="InterPro" id="IPR041569">
    <property type="entry name" value="AAA_lid_3"/>
</dbReference>
<dbReference type="InterPro" id="IPR003593">
    <property type="entry name" value="AAA+_ATPase"/>
</dbReference>
<reference evidence="7" key="1">
    <citation type="submission" date="2023-07" db="EMBL/GenBank/DDBJ databases">
        <title>Mucosal microbiota of week-old chicken and adult hens.</title>
        <authorList>
            <person name="Volf J."/>
            <person name="Karasova D."/>
            <person name="Crhanova M."/>
            <person name="Faldynova M."/>
            <person name="Prikrylova H."/>
            <person name="Zeman M."/>
            <person name="Babak V."/>
            <person name="Rajova J."/>
            <person name="Rychlik I."/>
        </authorList>
    </citation>
    <scope>NUCLEOTIDE SEQUENCE</scope>
    <source>
        <strain evidence="7">ET902</strain>
    </source>
</reference>
<sequence>MFNLGILIRSSINIVQVISYETMRIEGQISQTATELKRDWYKWNIDAGLKKMYNNGTKSEKIDNMEDALFVLDWYQSDEAKDSILMLQEYDLFLRDNPRLISKIRDIAYNDYKDRSLVLLQTKRSLPLELEKDVYIVEEDLPERSDLKVMLKATCRQYNIPINENIEKLVESALGLTVMEAKRAFSKAIVQTGQLTEKEIPIIISEKEAIIKNSGHLEYYHHNETLDDIGGLDVLKNWLRRRGRAFEQGAKDYGLETPRGILLLGIPGTGKSLCAKAVGAAWQFPIIKLDMGKVFAGIVGESESNIRKALKIAEAVSPSVLWIDEIEKGLSGMQSSGSTDGGTTSRVLGTFLTWMQEKKKPVFVVATANDISGLPPELLRKGRVDEIFFVDLPLKPDREEIIKIHLGKYKRNPDNFDISKIADSCEFFSGAEIEEAIKEALFKAFDEDKEVTTEHIIEAMKKTYPISTTMKENINNMRIWSKARAVLASSNTWEEDEASKGKPIPKLKQEQYNPFAEQ</sequence>
<evidence type="ECO:0000256" key="1">
    <source>
        <dbReference type="ARBA" id="ARBA00022741"/>
    </source>
</evidence>
<dbReference type="SMART" id="SM00382">
    <property type="entry name" value="AAA"/>
    <property type="match status" value="1"/>
</dbReference>
<evidence type="ECO:0000259" key="6">
    <source>
        <dbReference type="SMART" id="SM00382"/>
    </source>
</evidence>
<name>A0ABT8Z144_9SPIR</name>
<evidence type="ECO:0000313" key="8">
    <source>
        <dbReference type="Proteomes" id="UP001175147"/>
    </source>
</evidence>
<dbReference type="Gene3D" id="3.40.50.300">
    <property type="entry name" value="P-loop containing nucleotide triphosphate hydrolases"/>
    <property type="match status" value="1"/>
</dbReference>
<accession>A0ABT8Z144</accession>
<dbReference type="PANTHER" id="PTHR42960:SF1">
    <property type="entry name" value="YCF46 PROTEIN"/>
    <property type="match status" value="1"/>
</dbReference>
<dbReference type="InterPro" id="IPR003959">
    <property type="entry name" value="ATPase_AAA_core"/>
</dbReference>
<gene>
    <name evidence="7" type="ORF">Q5M86_08955</name>
</gene>
<evidence type="ECO:0000256" key="2">
    <source>
        <dbReference type="ARBA" id="ARBA00022840"/>
    </source>
</evidence>
<dbReference type="RefSeq" id="WP_020003714.1">
    <property type="nucleotide sequence ID" value="NZ_JAUPBL010000127.1"/>
</dbReference>
<evidence type="ECO:0000256" key="4">
    <source>
        <dbReference type="ARBA" id="ARBA00040480"/>
    </source>
</evidence>
<dbReference type="Pfam" id="PF00004">
    <property type="entry name" value="AAA"/>
    <property type="match status" value="1"/>
</dbReference>
<dbReference type="SUPFAM" id="SSF52540">
    <property type="entry name" value="P-loop containing nucleoside triphosphate hydrolases"/>
    <property type="match status" value="1"/>
</dbReference>
<protein>
    <recommendedName>
        <fullName evidence="4">Uncharacterized AAA domain-containing protein ycf46</fullName>
    </recommendedName>
</protein>
<organism evidence="7 8">
    <name type="scientific">Brachyspira innocens</name>
    <dbReference type="NCBI Taxonomy" id="13264"/>
    <lineage>
        <taxon>Bacteria</taxon>
        <taxon>Pseudomonadati</taxon>
        <taxon>Spirochaetota</taxon>
        <taxon>Spirochaetia</taxon>
        <taxon>Brachyspirales</taxon>
        <taxon>Brachyspiraceae</taxon>
        <taxon>Brachyspira</taxon>
    </lineage>
</organism>
<dbReference type="CDD" id="cd19507">
    <property type="entry name" value="RecA-like_Ycf46-like"/>
    <property type="match status" value="1"/>
</dbReference>
<feature type="region of interest" description="Disordered" evidence="5">
    <location>
        <begin position="491"/>
        <end position="518"/>
    </location>
</feature>
<comment type="similarity">
    <text evidence="3">Belongs to the AAA ATPase family. Highly divergent.</text>
</comment>
<dbReference type="EMBL" id="JAUPBM010000114">
    <property type="protein sequence ID" value="MDO7020900.1"/>
    <property type="molecule type" value="Genomic_DNA"/>
</dbReference>
<evidence type="ECO:0000313" key="7">
    <source>
        <dbReference type="EMBL" id="MDO7020900.1"/>
    </source>
</evidence>
<dbReference type="InterPro" id="IPR027417">
    <property type="entry name" value="P-loop_NTPase"/>
</dbReference>
<keyword evidence="1" id="KW-0547">Nucleotide-binding</keyword>
<evidence type="ECO:0000256" key="5">
    <source>
        <dbReference type="SAM" id="MobiDB-lite"/>
    </source>
</evidence>
<feature type="domain" description="AAA+ ATPase" evidence="6">
    <location>
        <begin position="257"/>
        <end position="394"/>
    </location>
</feature>
<dbReference type="Proteomes" id="UP001175147">
    <property type="component" value="Unassembled WGS sequence"/>
</dbReference>
<comment type="caution">
    <text evidence="7">The sequence shown here is derived from an EMBL/GenBank/DDBJ whole genome shotgun (WGS) entry which is preliminary data.</text>
</comment>
<keyword evidence="8" id="KW-1185">Reference proteome</keyword>
<evidence type="ECO:0000256" key="3">
    <source>
        <dbReference type="ARBA" id="ARBA00038088"/>
    </source>
</evidence>
<dbReference type="Gene3D" id="1.10.8.60">
    <property type="match status" value="1"/>
</dbReference>
<dbReference type="PANTHER" id="PTHR42960">
    <property type="entry name" value="YCF46 PROTEIN"/>
    <property type="match status" value="1"/>
</dbReference>
<dbReference type="InterPro" id="IPR052381">
    <property type="entry name" value="AAA_domain_protein"/>
</dbReference>